<feature type="compositionally biased region" description="Acidic residues" evidence="5">
    <location>
        <begin position="860"/>
        <end position="874"/>
    </location>
</feature>
<evidence type="ECO:0000259" key="6">
    <source>
        <dbReference type="PROSITE" id="PS51770"/>
    </source>
</evidence>
<dbReference type="GO" id="GO:0007166">
    <property type="term" value="P:cell surface receptor signaling pathway"/>
    <property type="evidence" value="ECO:0007669"/>
    <property type="project" value="InterPro"/>
</dbReference>
<dbReference type="AlphaFoldDB" id="A0A4V3XAI9"/>
<dbReference type="Gene3D" id="3.10.129.10">
    <property type="entry name" value="Hotdog Thioesterase"/>
    <property type="match status" value="2"/>
</dbReference>
<sequence>MCDSYCSLTLPFSSSPDLLEAYTNTTGGIRMGKLMEHLDSLAGSIAYKHMLGPEEVADRMELGGRGFYIVTASVDRLDMLAPLHPVRDMRLSGQVIYVGRSSMEVAVRMEALNLDGTEETIMLGRFCMVARDSETHKACAVNPLVASTAEEEALLKIGKEPAHDVDAAVAVTGASIECRVCVPAHALSAVYAQWRGGGGWGRAGADGGDAVGEDVDDVSSGAKKIFGGYLMRLAYELGYSNAMLFTRGAVSFLSLDSISFARPVPIGSVLRLKSYVLHTAASEQHPALIHVGVKANVVDKEQLTNDFRFTWSCEAALRRRVVPLSYQENALSVALATTAVTRELADMCQFPPVRAAAGLLLLIFQTIQVSPPSLLFTALTPAQDIQTNRTECYRLARRSLALLTDLRETMHARCQDAPPSLLLAIHKFEHTLEEIHTALKASAEHKWHSRLIKKNSIEAAIADFNLQLDDAARSFQIATLINIQYELATSAPLCESPTTPEVTQAMTRKNNLPPMPSAQSTAADNQFVLVSTSGARPTAQSLHQQLRDTTTEGKLTEAIAQMTKDLKDHGFRRFHTSDLSFTSSSAISTSTTDWWSTARDGVTLRTTTDDANSSYSESVLYIPYHSGTRTAAAQSPKPPADDRLLGRLCTHAFYPPRQRADAASPSPRAGRDPKREPPLVRAVIDSLSNDHPAPHTQYKDIFDASLYIQRQLGLSESKTQDYVENASLRIDASDTMVLGLPPPDIHNWTSYRNYGLAHSIREIFLKSGFLLPPNIMFFYCYKLANGPHPRTTYQILPNHGYARQPYDPDSTTSLEVQQKVSHLAVLAKSLLPSSDDTALVSSRLSSILYYSRPSIPFSRDDDDDDEGEEEEDHDDGGRIAKGQPTAGLAKIRMAAIIANTHSHTWARNVVPAYMYAVGDIGYVPRGGEDFTSFVVLSNVFTDAERFNHPAKAHGLGVPGTRQNVQLVHERSFTSVSAAWKVLLEHAKPIATSHGLEPQDLMLTSGDSRIRQRDS</sequence>
<dbReference type="GO" id="GO:0005739">
    <property type="term" value="C:mitochondrion"/>
    <property type="evidence" value="ECO:0007669"/>
    <property type="project" value="TreeGrafter"/>
</dbReference>
<dbReference type="EMBL" id="SGPJ01000127">
    <property type="protein sequence ID" value="THG98272.1"/>
    <property type="molecule type" value="Genomic_DNA"/>
</dbReference>
<feature type="region of interest" description="Disordered" evidence="5">
    <location>
        <begin position="656"/>
        <end position="677"/>
    </location>
</feature>
<accession>A0A4V3XAI9</accession>
<gene>
    <name evidence="7" type="ORF">EW026_g3896</name>
</gene>
<dbReference type="InterPro" id="IPR033120">
    <property type="entry name" value="HOTDOG_ACOT"/>
</dbReference>
<dbReference type="Proteomes" id="UP000309038">
    <property type="component" value="Unassembled WGS sequence"/>
</dbReference>
<dbReference type="GO" id="GO:0006637">
    <property type="term" value="P:acyl-CoA metabolic process"/>
    <property type="evidence" value="ECO:0007669"/>
    <property type="project" value="TreeGrafter"/>
</dbReference>
<keyword evidence="2" id="KW-0677">Repeat</keyword>
<keyword evidence="8" id="KW-1185">Reference proteome</keyword>
<comment type="similarity">
    <text evidence="1">Belongs to the acyl coenzyme A hydrolase family.</text>
</comment>
<dbReference type="InterPro" id="IPR036537">
    <property type="entry name" value="Adaptor_Cbl_N_dom_sf"/>
</dbReference>
<dbReference type="PANTHER" id="PTHR12655:SF0">
    <property type="entry name" value="ACYL-COENZYME A THIOESTERASE 9, MITOCHONDRIAL"/>
    <property type="match status" value="1"/>
</dbReference>
<dbReference type="Pfam" id="PF22215">
    <property type="entry name" value="MLKL_N"/>
    <property type="match status" value="1"/>
</dbReference>
<dbReference type="InterPro" id="IPR059179">
    <property type="entry name" value="MLKL-like_MCAfunc"/>
</dbReference>
<dbReference type="PANTHER" id="PTHR12655">
    <property type="entry name" value="ACYL-COA THIOESTERASE"/>
    <property type="match status" value="1"/>
</dbReference>
<dbReference type="CDD" id="cd03442">
    <property type="entry name" value="BFIT_BACH"/>
    <property type="match status" value="2"/>
</dbReference>
<feature type="region of interest" description="Disordered" evidence="5">
    <location>
        <begin position="856"/>
        <end position="882"/>
    </location>
</feature>
<proteinExistence type="inferred from homology"/>
<evidence type="ECO:0000256" key="5">
    <source>
        <dbReference type="SAM" id="MobiDB-lite"/>
    </source>
</evidence>
<evidence type="ECO:0000313" key="7">
    <source>
        <dbReference type="EMBL" id="THG98272.1"/>
    </source>
</evidence>
<dbReference type="InterPro" id="IPR029069">
    <property type="entry name" value="HotDog_dom_sf"/>
</dbReference>
<evidence type="ECO:0000256" key="2">
    <source>
        <dbReference type="ARBA" id="ARBA00022737"/>
    </source>
</evidence>
<organism evidence="7 8">
    <name type="scientific">Hermanssonia centrifuga</name>
    <dbReference type="NCBI Taxonomy" id="98765"/>
    <lineage>
        <taxon>Eukaryota</taxon>
        <taxon>Fungi</taxon>
        <taxon>Dikarya</taxon>
        <taxon>Basidiomycota</taxon>
        <taxon>Agaricomycotina</taxon>
        <taxon>Agaricomycetes</taxon>
        <taxon>Polyporales</taxon>
        <taxon>Meruliaceae</taxon>
        <taxon>Hermanssonia</taxon>
    </lineage>
</organism>
<protein>
    <recommendedName>
        <fullName evidence="6">HotDog ACOT-type domain-containing protein</fullName>
    </recommendedName>
</protein>
<dbReference type="GO" id="GO:0047617">
    <property type="term" value="F:fatty acyl-CoA hydrolase activity"/>
    <property type="evidence" value="ECO:0007669"/>
    <property type="project" value="TreeGrafter"/>
</dbReference>
<feature type="domain" description="HotDog ACOT-type" evidence="6">
    <location>
        <begin position="4"/>
        <end position="134"/>
    </location>
</feature>
<comment type="caution">
    <text evidence="7">The sequence shown here is derived from an EMBL/GenBank/DDBJ whole genome shotgun (WGS) entry which is preliminary data.</text>
</comment>
<evidence type="ECO:0000256" key="1">
    <source>
        <dbReference type="ARBA" id="ARBA00010458"/>
    </source>
</evidence>
<dbReference type="SUPFAM" id="SSF54637">
    <property type="entry name" value="Thioesterase/thiol ester dehydrase-isomerase"/>
    <property type="match status" value="2"/>
</dbReference>
<reference evidence="7 8" key="1">
    <citation type="submission" date="2019-02" db="EMBL/GenBank/DDBJ databases">
        <title>Genome sequencing of the rare red list fungi Phlebia centrifuga.</title>
        <authorList>
            <person name="Buettner E."/>
            <person name="Kellner H."/>
        </authorList>
    </citation>
    <scope>NUCLEOTIDE SEQUENCE [LARGE SCALE GENOMIC DNA]</scope>
    <source>
        <strain evidence="7 8">DSM 108282</strain>
    </source>
</reference>
<evidence type="ECO:0000256" key="3">
    <source>
        <dbReference type="ARBA" id="ARBA00022801"/>
    </source>
</evidence>
<keyword evidence="3" id="KW-0378">Hydrolase</keyword>
<evidence type="ECO:0000256" key="4">
    <source>
        <dbReference type="ARBA" id="ARBA00022946"/>
    </source>
</evidence>
<feature type="domain" description="HotDog ACOT-type" evidence="6">
    <location>
        <begin position="201"/>
        <end position="317"/>
    </location>
</feature>
<dbReference type="CDD" id="cd21037">
    <property type="entry name" value="MLKL_NTD"/>
    <property type="match status" value="1"/>
</dbReference>
<dbReference type="Gene3D" id="1.20.930.20">
    <property type="entry name" value="Adaptor protein Cbl, N-terminal domain"/>
    <property type="match status" value="1"/>
</dbReference>
<keyword evidence="4" id="KW-0809">Transit peptide</keyword>
<name>A0A4V3XAI9_9APHY</name>
<evidence type="ECO:0000313" key="8">
    <source>
        <dbReference type="Proteomes" id="UP000309038"/>
    </source>
</evidence>
<dbReference type="InterPro" id="IPR054000">
    <property type="entry name" value="MLKL_N"/>
</dbReference>
<dbReference type="PROSITE" id="PS51770">
    <property type="entry name" value="HOTDOG_ACOT"/>
    <property type="match status" value="2"/>
</dbReference>